<keyword evidence="2" id="KW-0472">Membrane</keyword>
<proteinExistence type="predicted"/>
<name>A0A1D2VQX4_9ASCO</name>
<sequence length="706" mass="84106">MFIFNLLKWNALLQQSEINLLRPILYSNESLLIYKGYEKKINSLACHYNTNNYQSDQDSMLDLSGENNDYSDDEILLNKQTLINNELKDSNLKNYWQNLIIPNDLFKRLNFDLINVTSSFDGKNIVLTNGRLILIYSFFYDQWCLYMDEYNDTQFNITGGMIWWENSYLFVGNNSQFFNTNDKNFKSQLLMFNISKVYQTIENNKFDNSNIDKNDYNYDTDNFNVNSIIWKYDFNDKISYINIDRQSNELFIVLRNFSVFIFKLKQKTLYSKITEKSNFDKLKSLYKKQVLINLRHRFSLKYLFNKNEKFENVIKVNEEINDLLILCNNGNLYYLKYSKFNDKDISKVNNENEAEVGVGSIYEKFLLFNNIEYFKKVKNGVFYIYNGDEILYLDNFEIFNKNENENKHENKGNYKNSLSILEKINSLFYLKISNDTEQFYPILMSIDSKNFSLVGIEIDIFDIKNDYKILKQLTKRKFFLSDLIDFEIDKLIKFQEIDDKNMDLSRIDEEIEKYEDDLDDIIDRYKNLKNVEYSLEIILYKMITKFEEKDYDNWLKLKLILTMISDSKNLINEISNPYNIIAKCLRKVETVYWKPVFKTMKKTPKDLFDECILMKDYKTAGYFLMIFLNFKTGINGNENSNVDKLQKEDEDEILKLLEIIVNNLNSNDGNGKDSELWEMGIEIIRFLKVLDSSGEILEKSIARLES</sequence>
<reference evidence="6" key="1">
    <citation type="submission" date="2016-05" db="EMBL/GenBank/DDBJ databases">
        <title>Comparative genomics of biotechnologically important yeasts.</title>
        <authorList>
            <consortium name="DOE Joint Genome Institute"/>
            <person name="Riley R."/>
            <person name="Haridas S."/>
            <person name="Wolfe K.H."/>
            <person name="Lopes M.R."/>
            <person name="Hittinger C.T."/>
            <person name="Goker M."/>
            <person name="Salamov A."/>
            <person name="Wisecaver J."/>
            <person name="Long T.M."/>
            <person name="Aerts A.L."/>
            <person name="Barry K."/>
            <person name="Choi C."/>
            <person name="Clum A."/>
            <person name="Coughlan A.Y."/>
            <person name="Deshpande S."/>
            <person name="Douglass A.P."/>
            <person name="Hanson S.J."/>
            <person name="Klenk H.-P."/>
            <person name="Labutti K."/>
            <person name="Lapidus A."/>
            <person name="Lindquist E."/>
            <person name="Lipzen A."/>
            <person name="Meier-Kolthoff J.P."/>
            <person name="Ohm R.A."/>
            <person name="Otillar R.P."/>
            <person name="Pangilinan J."/>
            <person name="Peng Y."/>
            <person name="Rokas A."/>
            <person name="Rosa C.A."/>
            <person name="Scheuner C."/>
            <person name="Sibirny A.A."/>
            <person name="Slot J.C."/>
            <person name="Stielow J.B."/>
            <person name="Sun H."/>
            <person name="Kurtzman C.P."/>
            <person name="Blackwell M."/>
            <person name="Grigoriev I.V."/>
            <person name="Jeffries T.W."/>
        </authorList>
    </citation>
    <scope>NUCLEOTIDE SEQUENCE [LARGE SCALE GENOMIC DNA]</scope>
    <source>
        <strain evidence="6">DSM 1968</strain>
    </source>
</reference>
<keyword evidence="6" id="KW-1185">Reference proteome</keyword>
<feature type="domain" description="RIC1 C-terminal alpha solenoid region" evidence="4">
    <location>
        <begin position="520"/>
        <end position="703"/>
    </location>
</feature>
<dbReference type="EMBL" id="KV454475">
    <property type="protein sequence ID" value="ODV64016.1"/>
    <property type="molecule type" value="Genomic_DNA"/>
</dbReference>
<keyword evidence="3" id="KW-0175">Coiled coil</keyword>
<dbReference type="GO" id="GO:0006886">
    <property type="term" value="P:intracellular protein transport"/>
    <property type="evidence" value="ECO:0007669"/>
    <property type="project" value="InterPro"/>
</dbReference>
<dbReference type="GeneID" id="30966054"/>
<dbReference type="RefSeq" id="XP_020050323.1">
    <property type="nucleotide sequence ID" value="XM_020192418.1"/>
</dbReference>
<dbReference type="InterPro" id="IPR009771">
    <property type="entry name" value="RIC1_C"/>
</dbReference>
<dbReference type="GO" id="GO:0005829">
    <property type="term" value="C:cytosol"/>
    <property type="evidence" value="ECO:0007669"/>
    <property type="project" value="TreeGrafter"/>
</dbReference>
<evidence type="ECO:0000256" key="2">
    <source>
        <dbReference type="ARBA" id="ARBA00023136"/>
    </source>
</evidence>
<dbReference type="PANTHER" id="PTHR22746">
    <property type="entry name" value="RAB6A-GEF COMPLEX PARTNER PROTEIN 1"/>
    <property type="match status" value="1"/>
</dbReference>
<dbReference type="GO" id="GO:0000139">
    <property type="term" value="C:Golgi membrane"/>
    <property type="evidence" value="ECO:0007669"/>
    <property type="project" value="TreeGrafter"/>
</dbReference>
<dbReference type="GO" id="GO:0042147">
    <property type="term" value="P:retrograde transport, endosome to Golgi"/>
    <property type="evidence" value="ECO:0007669"/>
    <property type="project" value="TreeGrafter"/>
</dbReference>
<dbReference type="OrthoDB" id="3980261at2759"/>
<dbReference type="GO" id="GO:0034066">
    <property type="term" value="C:Ric1-Rgp1 guanyl-nucleotide exchange factor complex"/>
    <property type="evidence" value="ECO:0007669"/>
    <property type="project" value="InterPro"/>
</dbReference>
<evidence type="ECO:0000313" key="5">
    <source>
        <dbReference type="EMBL" id="ODV64016.1"/>
    </source>
</evidence>
<dbReference type="InParanoid" id="A0A1D2VQX4"/>
<dbReference type="Proteomes" id="UP000095038">
    <property type="component" value="Unassembled WGS sequence"/>
</dbReference>
<evidence type="ECO:0000313" key="6">
    <source>
        <dbReference type="Proteomes" id="UP000095038"/>
    </source>
</evidence>
<evidence type="ECO:0000256" key="1">
    <source>
        <dbReference type="ARBA" id="ARBA00004370"/>
    </source>
</evidence>
<comment type="subcellular location">
    <subcellularLocation>
        <location evidence="1">Membrane</location>
    </subcellularLocation>
</comment>
<gene>
    <name evidence="5" type="ORF">ASCRUDRAFT_73736</name>
</gene>
<organism evidence="5 6">
    <name type="scientific">Ascoidea rubescens DSM 1968</name>
    <dbReference type="NCBI Taxonomy" id="1344418"/>
    <lineage>
        <taxon>Eukaryota</taxon>
        <taxon>Fungi</taxon>
        <taxon>Dikarya</taxon>
        <taxon>Ascomycota</taxon>
        <taxon>Saccharomycotina</taxon>
        <taxon>Saccharomycetes</taxon>
        <taxon>Ascoideaceae</taxon>
        <taxon>Ascoidea</taxon>
    </lineage>
</organism>
<dbReference type="AlphaFoldDB" id="A0A1D2VQX4"/>
<dbReference type="STRING" id="1344418.A0A1D2VQX4"/>
<feature type="coiled-coil region" evidence="3">
    <location>
        <begin position="497"/>
        <end position="531"/>
    </location>
</feature>
<protein>
    <recommendedName>
        <fullName evidence="4">RIC1 C-terminal alpha solenoid region domain-containing protein</fullName>
    </recommendedName>
</protein>
<evidence type="ECO:0000259" key="4">
    <source>
        <dbReference type="Pfam" id="PF07064"/>
    </source>
</evidence>
<accession>A0A1D2VQX4</accession>
<dbReference type="Pfam" id="PF07064">
    <property type="entry name" value="RIC1"/>
    <property type="match status" value="1"/>
</dbReference>
<evidence type="ECO:0000256" key="3">
    <source>
        <dbReference type="SAM" id="Coils"/>
    </source>
</evidence>
<dbReference type="PANTHER" id="PTHR22746:SF10">
    <property type="entry name" value="GUANINE NUCLEOTIDE EXCHANGE FACTOR SUBUNIT RIC1"/>
    <property type="match status" value="1"/>
</dbReference>
<dbReference type="InterPro" id="IPR040096">
    <property type="entry name" value="Ric1"/>
</dbReference>